<dbReference type="Gene3D" id="1.10.10.200">
    <property type="match status" value="1"/>
</dbReference>
<dbReference type="PROSITE" id="PS50876">
    <property type="entry name" value="ZF_INTEGRASE"/>
    <property type="match status" value="1"/>
</dbReference>
<dbReference type="Pfam" id="PF02813">
    <property type="entry name" value="Retro_M"/>
    <property type="match status" value="1"/>
</dbReference>
<proteinExistence type="predicted"/>
<protein>
    <recommendedName>
        <fullName evidence="1">RNA-directed DNA polymerase</fullName>
        <ecNumber evidence="1">2.7.7.49</ecNumber>
    </recommendedName>
</protein>
<keyword evidence="6" id="KW-0255">Endonuclease</keyword>
<keyword evidence="4" id="KW-0540">Nuclease</keyword>
<sequence length="430" mass="46861">MQIGVIDHPVDVLHPEIWDKCTKALAQETMSSGHGKNLKAWGKVVQALQKAIQEQETWKVAEKRLLAAPKLGVGATTQTLCPPTTNVFNSDSAVEEQEQVGTSYSELAKEARTAMENAGSETVKDRPLPCVSRDGAEVREEGRGEGVARGKSGELAELVGVCGEEGEENSGEGAEKGDGSDRKGGRRMNGEKNVNQKEKYLSKASAPSKGRDKRRGKVGNDKADAAAKGLWTLRDARQLHESLHTGAKVLVKKYGVMYADAKHIVVTCPYCQKSPLWSRGVNPRGLKVSEIWQTDFTLCQLSKSQPWLAVTVDTYSGAIVATQHLKTDSKATIQHWLTAMAWLGVPNQIKTDNGSNFISKSVRAFVQKWDITLIHGIPYNSTGQAIYEQDQIIGCPRNPYVTVPEKNNGLTDVLFETGGFHANELRAAPA</sequence>
<keyword evidence="5" id="KW-0479">Metal-binding</keyword>
<dbReference type="InterPro" id="IPR012337">
    <property type="entry name" value="RNaseH-like_sf"/>
</dbReference>
<evidence type="ECO:0000256" key="2">
    <source>
        <dbReference type="ARBA" id="ARBA00022679"/>
    </source>
</evidence>
<feature type="domain" description="Integrase catalytic" evidence="12">
    <location>
        <begin position="279"/>
        <end position="389"/>
    </location>
</feature>
<evidence type="ECO:0000259" key="11">
    <source>
        <dbReference type="PROSITE" id="PS50876"/>
    </source>
</evidence>
<evidence type="ECO:0000256" key="7">
    <source>
        <dbReference type="ARBA" id="ARBA00022801"/>
    </source>
</evidence>
<keyword evidence="2" id="KW-0808">Transferase</keyword>
<dbReference type="Gene3D" id="1.10.150.90">
    <property type="entry name" value="Immunodeficiency lentiviruses, gag gene matrix protein p17"/>
    <property type="match status" value="1"/>
</dbReference>
<evidence type="ECO:0000313" key="13">
    <source>
        <dbReference type="EMBL" id="KAJ7427177.1"/>
    </source>
</evidence>
<dbReference type="InterPro" id="IPR017856">
    <property type="entry name" value="Integrase-like_N"/>
</dbReference>
<dbReference type="EMBL" id="WHWB01032034">
    <property type="protein sequence ID" value="KAJ7427177.1"/>
    <property type="molecule type" value="Genomic_DNA"/>
</dbReference>
<dbReference type="InterPro" id="IPR036397">
    <property type="entry name" value="RNaseH_sf"/>
</dbReference>
<evidence type="ECO:0000256" key="4">
    <source>
        <dbReference type="ARBA" id="ARBA00022722"/>
    </source>
</evidence>
<dbReference type="PANTHER" id="PTHR41694">
    <property type="entry name" value="ENDOGENOUS RETROVIRUS GROUP K MEMBER POL PROTEIN"/>
    <property type="match status" value="1"/>
</dbReference>
<keyword evidence="14" id="KW-1185">Reference proteome</keyword>
<evidence type="ECO:0000256" key="8">
    <source>
        <dbReference type="ARBA" id="ARBA00022918"/>
    </source>
</evidence>
<evidence type="ECO:0000313" key="14">
    <source>
        <dbReference type="Proteomes" id="UP001145742"/>
    </source>
</evidence>
<evidence type="ECO:0000259" key="12">
    <source>
        <dbReference type="PROSITE" id="PS50994"/>
    </source>
</evidence>
<dbReference type="PANTHER" id="PTHR41694:SF3">
    <property type="entry name" value="RNA-DIRECTED DNA POLYMERASE-RELATED"/>
    <property type="match status" value="1"/>
</dbReference>
<dbReference type="SUPFAM" id="SSF47836">
    <property type="entry name" value="Retroviral matrix proteins"/>
    <property type="match status" value="1"/>
</dbReference>
<dbReference type="SUPFAM" id="SSF53098">
    <property type="entry name" value="Ribonuclease H-like"/>
    <property type="match status" value="1"/>
</dbReference>
<keyword evidence="7" id="KW-0378">Hydrolase</keyword>
<reference evidence="13" key="1">
    <citation type="submission" date="2019-10" db="EMBL/GenBank/DDBJ databases">
        <authorList>
            <person name="Soares A.E.R."/>
            <person name="Aleixo A."/>
            <person name="Schneider P."/>
            <person name="Miyaki C.Y."/>
            <person name="Schneider M.P."/>
            <person name="Mello C."/>
            <person name="Vasconcelos A.T.R."/>
        </authorList>
    </citation>
    <scope>NUCLEOTIDE SEQUENCE</scope>
    <source>
        <tissue evidence="13">Muscle</tissue>
    </source>
</reference>
<evidence type="ECO:0000256" key="9">
    <source>
        <dbReference type="PROSITE-ProRule" id="PRU00450"/>
    </source>
</evidence>
<evidence type="ECO:0000256" key="6">
    <source>
        <dbReference type="ARBA" id="ARBA00022759"/>
    </source>
</evidence>
<dbReference type="Pfam" id="PF02022">
    <property type="entry name" value="Integrase_Zn"/>
    <property type="match status" value="1"/>
</dbReference>
<dbReference type="InterPro" id="IPR003308">
    <property type="entry name" value="Integrase_Zn-bd_dom_N"/>
</dbReference>
<dbReference type="InterPro" id="IPR004028">
    <property type="entry name" value="Gag_M"/>
</dbReference>
<keyword evidence="9" id="KW-0863">Zinc-finger</keyword>
<feature type="compositionally biased region" description="Basic and acidic residues" evidence="10">
    <location>
        <begin position="173"/>
        <end position="201"/>
    </location>
</feature>
<feature type="domain" description="Integrase-type" evidence="11">
    <location>
        <begin position="231"/>
        <end position="272"/>
    </location>
</feature>
<feature type="compositionally biased region" description="Basic and acidic residues" evidence="10">
    <location>
        <begin position="134"/>
        <end position="154"/>
    </location>
</feature>
<evidence type="ECO:0000256" key="5">
    <source>
        <dbReference type="ARBA" id="ARBA00022723"/>
    </source>
</evidence>
<keyword evidence="9" id="KW-0862">Zinc</keyword>
<comment type="caution">
    <text evidence="13">The sequence shown here is derived from an EMBL/GenBank/DDBJ whole genome shotgun (WGS) entry which is preliminary data.</text>
</comment>
<dbReference type="InterPro" id="IPR012344">
    <property type="entry name" value="Matrix_HIV/RSV_N"/>
</dbReference>
<evidence type="ECO:0000256" key="1">
    <source>
        <dbReference type="ARBA" id="ARBA00012493"/>
    </source>
</evidence>
<dbReference type="InterPro" id="IPR010999">
    <property type="entry name" value="Retrovr_matrix"/>
</dbReference>
<keyword evidence="3" id="KW-0548">Nucleotidyltransferase</keyword>
<accession>A0ABQ9DSJ1</accession>
<evidence type="ECO:0000256" key="3">
    <source>
        <dbReference type="ARBA" id="ARBA00022695"/>
    </source>
</evidence>
<dbReference type="Pfam" id="PF00665">
    <property type="entry name" value="rve"/>
    <property type="match status" value="1"/>
</dbReference>
<gene>
    <name evidence="13" type="ORF">WISP_09197</name>
</gene>
<organism evidence="13 14">
    <name type="scientific">Willisornis vidua</name>
    <name type="common">Xingu scale-backed antbird</name>
    <dbReference type="NCBI Taxonomy" id="1566151"/>
    <lineage>
        <taxon>Eukaryota</taxon>
        <taxon>Metazoa</taxon>
        <taxon>Chordata</taxon>
        <taxon>Craniata</taxon>
        <taxon>Vertebrata</taxon>
        <taxon>Euteleostomi</taxon>
        <taxon>Archelosauria</taxon>
        <taxon>Archosauria</taxon>
        <taxon>Dinosauria</taxon>
        <taxon>Saurischia</taxon>
        <taxon>Theropoda</taxon>
        <taxon>Coelurosauria</taxon>
        <taxon>Aves</taxon>
        <taxon>Neognathae</taxon>
        <taxon>Neoaves</taxon>
        <taxon>Telluraves</taxon>
        <taxon>Australaves</taxon>
        <taxon>Passeriformes</taxon>
        <taxon>Thamnophilidae</taxon>
        <taxon>Willisornis</taxon>
    </lineage>
</organism>
<keyword evidence="8" id="KW-0695">RNA-directed DNA polymerase</keyword>
<name>A0ABQ9DSJ1_9PASS</name>
<evidence type="ECO:0000256" key="10">
    <source>
        <dbReference type="SAM" id="MobiDB-lite"/>
    </source>
</evidence>
<dbReference type="Proteomes" id="UP001145742">
    <property type="component" value="Unassembled WGS sequence"/>
</dbReference>
<dbReference type="InterPro" id="IPR001584">
    <property type="entry name" value="Integrase_cat-core"/>
</dbReference>
<dbReference type="PROSITE" id="PS50994">
    <property type="entry name" value="INTEGRASE"/>
    <property type="match status" value="1"/>
</dbReference>
<dbReference type="EC" id="2.7.7.49" evidence="1"/>
<dbReference type="SUPFAM" id="SSF46919">
    <property type="entry name" value="N-terminal Zn binding domain of HIV integrase"/>
    <property type="match status" value="1"/>
</dbReference>
<dbReference type="Gene3D" id="3.30.420.10">
    <property type="entry name" value="Ribonuclease H-like superfamily/Ribonuclease H"/>
    <property type="match status" value="1"/>
</dbReference>
<feature type="region of interest" description="Disordered" evidence="10">
    <location>
        <begin position="116"/>
        <end position="221"/>
    </location>
</feature>